<dbReference type="AlphaFoldDB" id="A0A1G2AX05"/>
<gene>
    <name evidence="1" type="ORF">A3F54_02470</name>
</gene>
<dbReference type="Proteomes" id="UP000176952">
    <property type="component" value="Unassembled WGS sequence"/>
</dbReference>
<comment type="caution">
    <text evidence="1">The sequence shown here is derived from an EMBL/GenBank/DDBJ whole genome shotgun (WGS) entry which is preliminary data.</text>
</comment>
<organism evidence="1 2">
    <name type="scientific">Candidatus Kerfeldbacteria bacterium RIFCSPHIGHO2_12_FULL_48_17</name>
    <dbReference type="NCBI Taxonomy" id="1798542"/>
    <lineage>
        <taxon>Bacteria</taxon>
        <taxon>Candidatus Kerfeldiibacteriota</taxon>
    </lineage>
</organism>
<name>A0A1G2AX05_9BACT</name>
<reference evidence="1 2" key="1">
    <citation type="journal article" date="2016" name="Nat. Commun.">
        <title>Thousands of microbial genomes shed light on interconnected biogeochemical processes in an aquifer system.</title>
        <authorList>
            <person name="Anantharaman K."/>
            <person name="Brown C.T."/>
            <person name="Hug L.A."/>
            <person name="Sharon I."/>
            <person name="Castelle C.J."/>
            <person name="Probst A.J."/>
            <person name="Thomas B.C."/>
            <person name="Singh A."/>
            <person name="Wilkins M.J."/>
            <person name="Karaoz U."/>
            <person name="Brodie E.L."/>
            <person name="Williams K.H."/>
            <person name="Hubbard S.S."/>
            <person name="Banfield J.F."/>
        </authorList>
    </citation>
    <scope>NUCLEOTIDE SEQUENCE [LARGE SCALE GENOMIC DNA]</scope>
</reference>
<proteinExistence type="predicted"/>
<evidence type="ECO:0000313" key="2">
    <source>
        <dbReference type="Proteomes" id="UP000176952"/>
    </source>
</evidence>
<sequence length="209" mass="23303">MARLIDTPNRELQPFIRALSDAGFTDELAALLRKPGNAEKAVELLKKQFQREEQEALQIDPSSLPSYRLSIDYGKNLKKMIAEGNYDWVNDNITQKNFPIQGEGQQEVEAVIVPFSKAMSSEGVLGEFQKMNLDPPNLEALLALGAAEPELQREFPVVALNPVWADPDGDRRVTCLFGSGRSRDLGLDCFGSGWNGYCRFLALRKRSSV</sequence>
<accession>A0A1G2AX05</accession>
<dbReference type="EMBL" id="MHKD01000043">
    <property type="protein sequence ID" value="OGY81471.1"/>
    <property type="molecule type" value="Genomic_DNA"/>
</dbReference>
<evidence type="ECO:0000313" key="1">
    <source>
        <dbReference type="EMBL" id="OGY81471.1"/>
    </source>
</evidence>
<protein>
    <submittedName>
        <fullName evidence="1">Uncharacterized protein</fullName>
    </submittedName>
</protein>